<accession>A0AA39TC80</accession>
<sequence length="100" mass="10961">MSELETSPSIAQPQVGNKNSETIYPMPEGETTPNSGDIIMDTVEQSPEGNPLEEEGEGRDGIESYWPADISEPQSAEVQDGSAEVQEVPTLCQTTWQMRF</sequence>
<feature type="compositionally biased region" description="Polar residues" evidence="1">
    <location>
        <begin position="1"/>
        <end position="22"/>
    </location>
</feature>
<dbReference type="AlphaFoldDB" id="A0AA39TC80"/>
<keyword evidence="3" id="KW-1185">Reference proteome</keyword>
<gene>
    <name evidence="2" type="ORF">EDD18DRAFT_1364162</name>
</gene>
<protein>
    <submittedName>
        <fullName evidence="2">Uncharacterized protein</fullName>
    </submittedName>
</protein>
<comment type="caution">
    <text evidence="2">The sequence shown here is derived from an EMBL/GenBank/DDBJ whole genome shotgun (WGS) entry which is preliminary data.</text>
</comment>
<name>A0AA39TC80_9AGAR</name>
<dbReference type="Proteomes" id="UP001175228">
    <property type="component" value="Unassembled WGS sequence"/>
</dbReference>
<reference evidence="2" key="1">
    <citation type="submission" date="2023-06" db="EMBL/GenBank/DDBJ databases">
        <authorList>
            <consortium name="Lawrence Berkeley National Laboratory"/>
            <person name="Ahrendt S."/>
            <person name="Sahu N."/>
            <person name="Indic B."/>
            <person name="Wong-Bajracharya J."/>
            <person name="Merenyi Z."/>
            <person name="Ke H.-M."/>
            <person name="Monk M."/>
            <person name="Kocsube S."/>
            <person name="Drula E."/>
            <person name="Lipzen A."/>
            <person name="Balint B."/>
            <person name="Henrissat B."/>
            <person name="Andreopoulos B."/>
            <person name="Martin F.M."/>
            <person name="Harder C.B."/>
            <person name="Rigling D."/>
            <person name="Ford K.L."/>
            <person name="Foster G.D."/>
            <person name="Pangilinan J."/>
            <person name="Papanicolaou A."/>
            <person name="Barry K."/>
            <person name="LaButti K."/>
            <person name="Viragh M."/>
            <person name="Koriabine M."/>
            <person name="Yan M."/>
            <person name="Riley R."/>
            <person name="Champramary S."/>
            <person name="Plett K.L."/>
            <person name="Tsai I.J."/>
            <person name="Slot J."/>
            <person name="Sipos G."/>
            <person name="Plett J."/>
            <person name="Nagy L.G."/>
            <person name="Grigoriev I.V."/>
        </authorList>
    </citation>
    <scope>NUCLEOTIDE SEQUENCE</scope>
    <source>
        <strain evidence="2">HWK02</strain>
    </source>
</reference>
<evidence type="ECO:0000313" key="2">
    <source>
        <dbReference type="EMBL" id="KAK0479471.1"/>
    </source>
</evidence>
<evidence type="ECO:0000256" key="1">
    <source>
        <dbReference type="SAM" id="MobiDB-lite"/>
    </source>
</evidence>
<feature type="region of interest" description="Disordered" evidence="1">
    <location>
        <begin position="1"/>
        <end position="65"/>
    </location>
</feature>
<organism evidence="2 3">
    <name type="scientific">Armillaria luteobubalina</name>
    <dbReference type="NCBI Taxonomy" id="153913"/>
    <lineage>
        <taxon>Eukaryota</taxon>
        <taxon>Fungi</taxon>
        <taxon>Dikarya</taxon>
        <taxon>Basidiomycota</taxon>
        <taxon>Agaricomycotina</taxon>
        <taxon>Agaricomycetes</taxon>
        <taxon>Agaricomycetidae</taxon>
        <taxon>Agaricales</taxon>
        <taxon>Marasmiineae</taxon>
        <taxon>Physalacriaceae</taxon>
        <taxon>Armillaria</taxon>
    </lineage>
</organism>
<proteinExistence type="predicted"/>
<evidence type="ECO:0000313" key="3">
    <source>
        <dbReference type="Proteomes" id="UP001175228"/>
    </source>
</evidence>
<dbReference type="EMBL" id="JAUEPU010000087">
    <property type="protein sequence ID" value="KAK0479471.1"/>
    <property type="molecule type" value="Genomic_DNA"/>
</dbReference>